<reference evidence="2 3" key="1">
    <citation type="submission" date="2023-08" db="EMBL/GenBank/DDBJ databases">
        <title>Implementing the SeqCode for naming new Mesorhizobium species isolated from Vachellia karroo root nodules.</title>
        <authorList>
            <person name="Van Lill M."/>
        </authorList>
    </citation>
    <scope>NUCLEOTIDE SEQUENCE [LARGE SCALE GENOMIC DNA]</scope>
    <source>
        <strain evidence="2 3">VK22B</strain>
    </source>
</reference>
<keyword evidence="3" id="KW-1185">Reference proteome</keyword>
<comment type="similarity">
    <text evidence="1">Belongs to the phD/YefM antitoxin family.</text>
</comment>
<comment type="caution">
    <text evidence="2">The sequence shown here is derived from an EMBL/GenBank/DDBJ whole genome shotgun (WGS) entry which is preliminary data.</text>
</comment>
<gene>
    <name evidence="2" type="ORF">RFN29_23125</name>
</gene>
<evidence type="ECO:0000313" key="2">
    <source>
        <dbReference type="EMBL" id="MDX8494466.1"/>
    </source>
</evidence>
<organism evidence="2 3">
    <name type="scientific">Mesorhizobium captivum</name>
    <dbReference type="NCBI Taxonomy" id="3072319"/>
    <lineage>
        <taxon>Bacteria</taxon>
        <taxon>Pseudomonadati</taxon>
        <taxon>Pseudomonadota</taxon>
        <taxon>Alphaproteobacteria</taxon>
        <taxon>Hyphomicrobiales</taxon>
        <taxon>Phyllobacteriaceae</taxon>
        <taxon>Mesorhizobium</taxon>
    </lineage>
</organism>
<sequence length="83" mass="9035">MKQFTFSDMNRASGEILETAMIEPVALTKRGKEKLIILSAVQYRKLVGSTPAVAYTLEDAPDEVHDELVSGLEAIITGDKPDA</sequence>
<dbReference type="RefSeq" id="WP_320221321.1">
    <property type="nucleotide sequence ID" value="NZ_JAVIJC010000027.1"/>
</dbReference>
<accession>A0ABU4Z6B9</accession>
<proteinExistence type="inferred from homology"/>
<dbReference type="InterPro" id="IPR036165">
    <property type="entry name" value="YefM-like_sf"/>
</dbReference>
<name>A0ABU4Z6B9_9HYPH</name>
<protein>
    <submittedName>
        <fullName evidence="2">Prevent-host-death protein</fullName>
    </submittedName>
</protein>
<evidence type="ECO:0000256" key="1">
    <source>
        <dbReference type="ARBA" id="ARBA00009981"/>
    </source>
</evidence>
<dbReference type="EMBL" id="JAVIJC010000027">
    <property type="protein sequence ID" value="MDX8494466.1"/>
    <property type="molecule type" value="Genomic_DNA"/>
</dbReference>
<dbReference type="SUPFAM" id="SSF143120">
    <property type="entry name" value="YefM-like"/>
    <property type="match status" value="1"/>
</dbReference>
<dbReference type="Proteomes" id="UP001271249">
    <property type="component" value="Unassembled WGS sequence"/>
</dbReference>
<evidence type="ECO:0000313" key="3">
    <source>
        <dbReference type="Proteomes" id="UP001271249"/>
    </source>
</evidence>